<dbReference type="Proteomes" id="UP000000768">
    <property type="component" value="Chromosome 6"/>
</dbReference>
<gene>
    <name evidence="11" type="ORF">SORBI_3006G164800</name>
</gene>
<dbReference type="OMA" id="CAEAQTF"/>
<protein>
    <recommendedName>
        <fullName evidence="7">Eukaryotic translation initiation factor 4G</fullName>
    </recommendedName>
    <alternativeName>
        <fullName evidence="8">Eukaryotic initiation factor 4F subunit p220</fullName>
    </alternativeName>
</protein>
<dbReference type="Pfam" id="PF02847">
    <property type="entry name" value="MA3"/>
    <property type="match status" value="1"/>
</dbReference>
<proteinExistence type="inferred from homology"/>
<keyword evidence="12" id="KW-1185">Reference proteome</keyword>
<dbReference type="GO" id="GO:0006413">
    <property type="term" value="P:translational initiation"/>
    <property type="evidence" value="ECO:0000318"/>
    <property type="project" value="GO_Central"/>
</dbReference>
<dbReference type="SMART" id="SM00543">
    <property type="entry name" value="MIF4G"/>
    <property type="match status" value="1"/>
</dbReference>
<dbReference type="GO" id="GO:0003743">
    <property type="term" value="F:translation initiation factor activity"/>
    <property type="evidence" value="ECO:0000318"/>
    <property type="project" value="GO_Central"/>
</dbReference>
<reference evidence="11 12" key="1">
    <citation type="journal article" date="2009" name="Nature">
        <title>The Sorghum bicolor genome and the diversification of grasses.</title>
        <authorList>
            <person name="Paterson A.H."/>
            <person name="Bowers J.E."/>
            <person name="Bruggmann R."/>
            <person name="Dubchak I."/>
            <person name="Grimwood J."/>
            <person name="Gundlach H."/>
            <person name="Haberer G."/>
            <person name="Hellsten U."/>
            <person name="Mitros T."/>
            <person name="Poliakov A."/>
            <person name="Schmutz J."/>
            <person name="Spannagl M."/>
            <person name="Tang H."/>
            <person name="Wang X."/>
            <person name="Wicker T."/>
            <person name="Bharti A.K."/>
            <person name="Chapman J."/>
            <person name="Feltus F.A."/>
            <person name="Gowik U."/>
            <person name="Grigoriev I.V."/>
            <person name="Lyons E."/>
            <person name="Maher C.A."/>
            <person name="Martis M."/>
            <person name="Narechania A."/>
            <person name="Otillar R.P."/>
            <person name="Penning B.W."/>
            <person name="Salamov A.A."/>
            <person name="Wang Y."/>
            <person name="Zhang L."/>
            <person name="Carpita N.C."/>
            <person name="Freeling M."/>
            <person name="Gingle A.R."/>
            <person name="Hash C.T."/>
            <person name="Keller B."/>
            <person name="Klein P."/>
            <person name="Kresovich S."/>
            <person name="McCann M.C."/>
            <person name="Ming R."/>
            <person name="Peterson D.G."/>
            <person name="Mehboob-ur-Rahman"/>
            <person name="Ware D."/>
            <person name="Westhoff P."/>
            <person name="Mayer K.F."/>
            <person name="Messing J."/>
            <person name="Rokhsar D.S."/>
        </authorList>
    </citation>
    <scope>NUCLEOTIDE SEQUENCE [LARGE SCALE GENOMIC DNA]</scope>
    <source>
        <strain evidence="12">cv. BTx623</strain>
    </source>
</reference>
<feature type="region of interest" description="Disordered" evidence="9">
    <location>
        <begin position="1591"/>
        <end position="1651"/>
    </location>
</feature>
<feature type="compositionally biased region" description="Polar residues" evidence="9">
    <location>
        <begin position="1489"/>
        <end position="1509"/>
    </location>
</feature>
<evidence type="ECO:0000256" key="3">
    <source>
        <dbReference type="ARBA" id="ARBA00022845"/>
    </source>
</evidence>
<name>A0A1B6PMC3_SORBI</name>
<dbReference type="OrthoDB" id="514777at2759"/>
<dbReference type="Gramene" id="KXG26815">
    <property type="protein sequence ID" value="KXG26815"/>
    <property type="gene ID" value="SORBI_3006G164800"/>
</dbReference>
<dbReference type="InterPro" id="IPR003891">
    <property type="entry name" value="Initiation_fac_eIF4g_MI"/>
</dbReference>
<evidence type="ECO:0000256" key="7">
    <source>
        <dbReference type="ARBA" id="ARBA00067320"/>
    </source>
</evidence>
<evidence type="ECO:0000259" key="10">
    <source>
        <dbReference type="PROSITE" id="PS51366"/>
    </source>
</evidence>
<evidence type="ECO:0000256" key="6">
    <source>
        <dbReference type="ARBA" id="ARBA00065571"/>
    </source>
</evidence>
<dbReference type="EMBL" id="CM000765">
    <property type="protein sequence ID" value="KXG26815.1"/>
    <property type="molecule type" value="Genomic_DNA"/>
</dbReference>
<dbReference type="Pfam" id="PF02854">
    <property type="entry name" value="MIF4G"/>
    <property type="match status" value="1"/>
</dbReference>
<comment type="function">
    <text evidence="5">Component of the protein complex eIF4F, which is involved in the recognition of the mRNA cap, ATP-dependent unwinding of 5'-terminal secondary structure and recruitment of mRNA to the ribosome.</text>
</comment>
<dbReference type="GO" id="GO:0006417">
    <property type="term" value="P:regulation of translation"/>
    <property type="evidence" value="ECO:0007669"/>
    <property type="project" value="UniProtKB-KW"/>
</dbReference>
<feature type="compositionally biased region" description="Low complexity" evidence="9">
    <location>
        <begin position="39"/>
        <end position="58"/>
    </location>
</feature>
<dbReference type="PANTHER" id="PTHR23253">
    <property type="entry name" value="EUKARYOTIC TRANSLATION INITIATION FACTOR 4 GAMMA"/>
    <property type="match status" value="1"/>
</dbReference>
<dbReference type="STRING" id="4558.A0A1B6PMC3"/>
<feature type="compositionally biased region" description="Basic and acidic residues" evidence="9">
    <location>
        <begin position="907"/>
        <end position="916"/>
    </location>
</feature>
<evidence type="ECO:0000313" key="12">
    <source>
        <dbReference type="Proteomes" id="UP000000768"/>
    </source>
</evidence>
<accession>A0A1B6PMC3</accession>
<feature type="region of interest" description="Disordered" evidence="9">
    <location>
        <begin position="1333"/>
        <end position="1359"/>
    </location>
</feature>
<feature type="compositionally biased region" description="Polar residues" evidence="9">
    <location>
        <begin position="858"/>
        <end position="887"/>
    </location>
</feature>
<feature type="compositionally biased region" description="Polar residues" evidence="9">
    <location>
        <begin position="1520"/>
        <end position="1533"/>
    </location>
</feature>
<keyword evidence="3" id="KW-0810">Translation regulation</keyword>
<keyword evidence="2" id="KW-0396">Initiation factor</keyword>
<dbReference type="Gene3D" id="1.25.40.180">
    <property type="match status" value="2"/>
</dbReference>
<feature type="compositionally biased region" description="Polar residues" evidence="9">
    <location>
        <begin position="1601"/>
        <end position="1631"/>
    </location>
</feature>
<dbReference type="InParanoid" id="A0A1B6PMC3"/>
<evidence type="ECO:0000256" key="8">
    <source>
        <dbReference type="ARBA" id="ARBA00079578"/>
    </source>
</evidence>
<evidence type="ECO:0000256" key="1">
    <source>
        <dbReference type="ARBA" id="ARBA00005775"/>
    </source>
</evidence>
<keyword evidence="4" id="KW-0648">Protein biosynthesis</keyword>
<feature type="compositionally biased region" description="Polar residues" evidence="9">
    <location>
        <begin position="1639"/>
        <end position="1651"/>
    </location>
</feature>
<feature type="region of interest" description="Disordered" evidence="9">
    <location>
        <begin position="1"/>
        <end position="76"/>
    </location>
</feature>
<evidence type="ECO:0000256" key="4">
    <source>
        <dbReference type="ARBA" id="ARBA00022917"/>
    </source>
</evidence>
<feature type="domain" description="MI" evidence="10">
    <location>
        <begin position="1668"/>
        <end position="1792"/>
    </location>
</feature>
<comment type="similarity">
    <text evidence="1">Belongs to the eukaryotic initiation factor 4G family.</text>
</comment>
<dbReference type="GO" id="GO:0016281">
    <property type="term" value="C:eukaryotic translation initiation factor 4F complex"/>
    <property type="evidence" value="ECO:0000318"/>
    <property type="project" value="GO_Central"/>
</dbReference>
<dbReference type="InterPro" id="IPR003890">
    <property type="entry name" value="MIF4G-like_typ-3"/>
</dbReference>
<reference evidence="12" key="2">
    <citation type="journal article" date="2018" name="Plant J.">
        <title>The Sorghum bicolor reference genome: improved assembly, gene annotations, a transcriptome atlas, and signatures of genome organization.</title>
        <authorList>
            <person name="McCormick R.F."/>
            <person name="Truong S.K."/>
            <person name="Sreedasyam A."/>
            <person name="Jenkins J."/>
            <person name="Shu S."/>
            <person name="Sims D."/>
            <person name="Kennedy M."/>
            <person name="Amirebrahimi M."/>
            <person name="Weers B.D."/>
            <person name="McKinley B."/>
            <person name="Mattison A."/>
            <person name="Morishige D.T."/>
            <person name="Grimwood J."/>
            <person name="Schmutz J."/>
            <person name="Mullet J.E."/>
        </authorList>
    </citation>
    <scope>NUCLEOTIDE SEQUENCE [LARGE SCALE GENOMIC DNA]</scope>
    <source>
        <strain evidence="12">cv. BTx623</strain>
    </source>
</reference>
<sequence length="1847" mass="203089">MYRNQFRSDRLNDHATTARRPGRGSGSSTHWVVSGGRGSTAPAARPRSPPYRSGRPGSVQQQYRPRSPAGAPTQGNATGCCPPCGSAAAAEHKGPVNQETFGSLDNVKPSNVPAQSDVLSSVSAEGTWAADSPTPTLQTKGYSSPPFTLQFGTFSPGVINKQETTSCTSSGPPDLNGNKHEKACHGLHYNPNTVSSSPIQELQKQEARDDLVIGGETDLIGKYKNVHVPELHETQTMLNSVPPTSKVCTDSCKVLLRTMSSPTQQQCQNQEETKNTVSANQTDTAYKYPATKPKISVQIPASYTPNMAPPQFMLPVPGRSMPVAFQQKQPQVPIEFRGPGFQMQSIGSVSGSLPVKMAVPLGNSPHIQPMFVHGAQPRAFHQQSFIHHGQGFGCAPPANCHLPQFGNMRIAQELSQQHPRSSDEQKRTIKITHPETHEELMLDRRGHSFIGVPASGQIPLNNINQLPHSVQTFSPLQKVYYPRPGTYNSAPIYLPNSTAVPLASRQISSKIQPPMHGFDSTNSNQPITSIRPPMPTSWLDATSRPLTNLHTASEISNFKGMLPSSLPAPVHVELKPPITLPAEKNSESTISNQQNYRKIGPEMSPEPVDLVYEGSNKDSVATCDISCNLISQAVSTQQAQTRPASADHATPAVGPQTILTSNLPLESTACCKSSVKAKPIEVEESLVVPTTFSSHAKLESSHTEASGRTASVILTATSLVSKIDGTSPTNRNYKYHGNSILGKPPLIYAQEMVSPKFAGSNTSPEGLGKAKVNPVPFQEKFSSELNDLVPLQNHDFMIEEHVPDEKGMCSESKTEQVDVTAPGTAFGLEDDTSVAKSGRFHACHQSVDLHPSIYIGGIQTSNDSQQPSSDAEIITSQSENKQNNSRVDSARDVKNAAPISTSAISQRKTEQERIDSEISNPCSTTAASVVQTKKVVLESTKAKSINGRRKKRKETLPKGSGQKYYDLDSAPSSLNENVESFVTSEDVQCSLNCTWDAEKDNSTGGNDCQNRSDLFSWEDTAENSAEKLKVLGGTHSKSGAEVNKDKSEFEHKKYSRDFLLTFAQSCIELPAGFMIGLDISEAVMSVHVGAPFIDNTQLNPNHARIKDRGSRANRHVAGKFDDDKWRKQFGSPVSGRNQLSDNVHQPAFSNWDAVQHVGNGSVRSISQSQPFSQYSGEMLSRAMKEVVSQRSMSRGSVDERWQHRTNAQGISSPSQVSMPVMHKAEKKYEIGKVSDEEGSKQRQLKAILNKLTPQNFEKLFAQVKELNIDNVVTLTGVISQIFDKALMEPTFCEMYASFCFRLAGDLPNFVKDDEKITFKRLLLNKCQEEFERGEREQAEADKAEEEGGAKQSEGEREEKRIRARRRMLGNIRLIGELYKKKMLTERIMHECINKLLGEYQNPDEEDLEALCKLMSTIGEMIDHPRAKVHMDFYFDLIQKLSENVKLSSRIRFMLEDVIDLRKNKWRQRRKVEGPKKIEEVRRDAVKQKFGQSTRFGSSPNYNSSATCISSGLRPGPPDSTRGSSALASRGSTQVRTYGSQNVNLDARYQPSNRVLPVPLHQRRADKSIRLGPQGDLGRGMSLCGKQPVSNDILPEVPLNSHHGQTSENSRDSSFTGVTSNPTSFRTSNTSWGMADLSSPVPSTIGQTHTSSTVRKEMCAEAQTFPEEVLQEKSILTIKEFYSAKDEKEVALCMKELNAPSFYPSLVSLWITDSFERKDLERELLAKLLVYLCTAQEHLLSQRQLLQGFQHVLSTLEDAVTDAPKATKFLGQIFARVILEDGISLTEVGGLLQERDGREEPAGHHALDDSLSSEVLGSMLESIRVERGDNAVDEIRAKSNLQRPGVCV</sequence>
<evidence type="ECO:0000256" key="5">
    <source>
        <dbReference type="ARBA" id="ARBA00053217"/>
    </source>
</evidence>
<dbReference type="InterPro" id="IPR016024">
    <property type="entry name" value="ARM-type_fold"/>
</dbReference>
<evidence type="ECO:0000256" key="9">
    <source>
        <dbReference type="SAM" id="MobiDB-lite"/>
    </source>
</evidence>
<dbReference type="PROSITE" id="PS51366">
    <property type="entry name" value="MI"/>
    <property type="match status" value="1"/>
</dbReference>
<comment type="subunit">
    <text evidence="6">EIF4F is a multi-subunit complex, the composition of which varies with external and internal environmental conditions. It is composed of at least EIF4A, EIF4E and EIF4G. In higher plants two isoforms of EIF4F have been identified, named isoform EIF4F and isoform EIF(iso)4F. Isoform EIF4F has subunits p220 and p26, whereas isoform EIF(iso)4F has subunits p82 and p28.</text>
</comment>
<evidence type="ECO:0000313" key="11">
    <source>
        <dbReference type="EMBL" id="KXG26815.1"/>
    </source>
</evidence>
<organism evidence="11 12">
    <name type="scientific">Sorghum bicolor</name>
    <name type="common">Sorghum</name>
    <name type="synonym">Sorghum vulgare</name>
    <dbReference type="NCBI Taxonomy" id="4558"/>
    <lineage>
        <taxon>Eukaryota</taxon>
        <taxon>Viridiplantae</taxon>
        <taxon>Streptophyta</taxon>
        <taxon>Embryophyta</taxon>
        <taxon>Tracheophyta</taxon>
        <taxon>Spermatophyta</taxon>
        <taxon>Magnoliopsida</taxon>
        <taxon>Liliopsida</taxon>
        <taxon>Poales</taxon>
        <taxon>Poaceae</taxon>
        <taxon>PACMAD clade</taxon>
        <taxon>Panicoideae</taxon>
        <taxon>Andropogonodae</taxon>
        <taxon>Andropogoneae</taxon>
        <taxon>Sorghinae</taxon>
        <taxon>Sorghum</taxon>
    </lineage>
</organism>
<evidence type="ECO:0000256" key="2">
    <source>
        <dbReference type="ARBA" id="ARBA00022540"/>
    </source>
</evidence>
<feature type="region of interest" description="Disordered" evidence="9">
    <location>
        <begin position="1488"/>
        <end position="1533"/>
    </location>
</feature>
<dbReference type="PANTHER" id="PTHR23253:SF35">
    <property type="entry name" value="EUKARYOTIC TRANSLATION INITIATION FACTOR 4G"/>
    <property type="match status" value="1"/>
</dbReference>
<feature type="region of interest" description="Disordered" evidence="9">
    <location>
        <begin position="857"/>
        <end position="920"/>
    </location>
</feature>
<dbReference type="GO" id="GO:0003729">
    <property type="term" value="F:mRNA binding"/>
    <property type="evidence" value="ECO:0000318"/>
    <property type="project" value="GO_Central"/>
</dbReference>
<dbReference type="SUPFAM" id="SSF48371">
    <property type="entry name" value="ARM repeat"/>
    <property type="match status" value="2"/>
</dbReference>
<dbReference type="FunFam" id="1.25.40.180:FF:000034">
    <property type="entry name" value="Eukaryotic translation initiation factor 4G"/>
    <property type="match status" value="1"/>
</dbReference>
<dbReference type="SMART" id="SM00544">
    <property type="entry name" value="MA3"/>
    <property type="match status" value="1"/>
</dbReference>
<dbReference type="FunFam" id="1.25.40.180:FF:000024">
    <property type="entry name" value="Eukaryotic translation initiation factor 4G"/>
    <property type="match status" value="1"/>
</dbReference>
<feature type="region of interest" description="Disordered" evidence="9">
    <location>
        <begin position="941"/>
        <end position="971"/>
    </location>
</feature>
<feature type="compositionally biased region" description="Basic and acidic residues" evidence="9">
    <location>
        <begin position="1"/>
        <end position="13"/>
    </location>
</feature>
<dbReference type="eggNOG" id="KOG0401">
    <property type="taxonomic scope" value="Eukaryota"/>
</dbReference>